<evidence type="ECO:0000313" key="19">
    <source>
        <dbReference type="Proteomes" id="UP000052978"/>
    </source>
</evidence>
<evidence type="ECO:0000256" key="8">
    <source>
        <dbReference type="ARBA" id="ARBA00022737"/>
    </source>
</evidence>
<evidence type="ECO:0000313" key="18">
    <source>
        <dbReference type="EMBL" id="EPQ02997.1"/>
    </source>
</evidence>
<feature type="coiled-coil region" evidence="14">
    <location>
        <begin position="662"/>
        <end position="711"/>
    </location>
</feature>
<gene>
    <name evidence="18" type="ORF">D623_10031150</name>
</gene>
<comment type="caution">
    <text evidence="13">Lacks conserved residue(s) required for the propagation of feature annotation.</text>
</comment>
<feature type="coiled-coil region" evidence="14">
    <location>
        <begin position="593"/>
        <end position="638"/>
    </location>
</feature>
<dbReference type="GO" id="GO:0005615">
    <property type="term" value="C:extracellular space"/>
    <property type="evidence" value="ECO:0007669"/>
    <property type="project" value="UniProtKB-ARBA"/>
</dbReference>
<accession>S7P5U0</accession>
<feature type="coiled-coil region" evidence="14">
    <location>
        <begin position="1471"/>
        <end position="1505"/>
    </location>
</feature>
<feature type="disulfide bond" evidence="13">
    <location>
        <begin position="23"/>
        <end position="66"/>
    </location>
</feature>
<dbReference type="PANTHER" id="PTHR18871">
    <property type="entry name" value="CENTROSOMAL PROTEIN OF 112 KDA"/>
    <property type="match status" value="1"/>
</dbReference>
<feature type="region of interest" description="Disordered" evidence="15">
    <location>
        <begin position="450"/>
        <end position="489"/>
    </location>
</feature>
<evidence type="ECO:0000256" key="6">
    <source>
        <dbReference type="ARBA" id="ARBA00022674"/>
    </source>
</evidence>
<feature type="chain" id="PRO_5004555068" description="Beta-2-glycoprotein 1" evidence="16">
    <location>
        <begin position="20"/>
        <end position="1514"/>
    </location>
</feature>
<dbReference type="CDD" id="cd00033">
    <property type="entry name" value="CCP"/>
    <property type="match status" value="4"/>
</dbReference>
<evidence type="ECO:0000256" key="16">
    <source>
        <dbReference type="SAM" id="SignalP"/>
    </source>
</evidence>
<dbReference type="EMBL" id="KE161298">
    <property type="protein sequence ID" value="EPQ02997.1"/>
    <property type="molecule type" value="Genomic_DNA"/>
</dbReference>
<keyword evidence="9 13" id="KW-1015">Disulfide bond</keyword>
<dbReference type="GO" id="GO:0008201">
    <property type="term" value="F:heparin binding"/>
    <property type="evidence" value="ECO:0007669"/>
    <property type="project" value="UniProtKB-KW"/>
</dbReference>
<evidence type="ECO:0000256" key="7">
    <source>
        <dbReference type="ARBA" id="ARBA00022729"/>
    </source>
</evidence>
<feature type="domain" description="Sushi" evidence="17">
    <location>
        <begin position="21"/>
        <end position="81"/>
    </location>
</feature>
<dbReference type="FunFam" id="2.10.70.10:FF:000089">
    <property type="entry name" value="Beta-2-glycoprotein 1"/>
    <property type="match status" value="1"/>
</dbReference>
<dbReference type="InterPro" id="IPR000436">
    <property type="entry name" value="Sushi_SCR_CCP_dom"/>
</dbReference>
<keyword evidence="14" id="KW-0175">Coiled coil</keyword>
<evidence type="ECO:0000256" key="10">
    <source>
        <dbReference type="ARBA" id="ARBA00023180"/>
    </source>
</evidence>
<evidence type="ECO:0000256" key="14">
    <source>
        <dbReference type="SAM" id="Coils"/>
    </source>
</evidence>
<dbReference type="Gene3D" id="2.10.70.10">
    <property type="entry name" value="Complement Module, domain 1"/>
    <property type="match status" value="5"/>
</dbReference>
<dbReference type="InterPro" id="IPR035976">
    <property type="entry name" value="Sushi/SCR/CCP_sf"/>
</dbReference>
<sequence>MISPALILFSSFLCHVAVAGRTCPRPDDVPFATVTPLRSSYDPGEQIMYFCKPGYVSRGGMRRFTCPLTGIWPINTLRCTPRVCPFAGILENGAVRYTTFEYPNTISFSCNNGFFLNGTKSAQCTEEGIWSPNLPVCSPVTCPPPPTPKFAVLSAYEPLAGNRSVYGKQAVFKCLPNYAMFGNDTATCTAHGNWTELPECREVKCPFPIRPDNGFVNYPAKEALSYKDKATYGCHDTYVLDGPEEVECNKFGNWSAQPSCKGEEKAILEPMTSGSMASCKVSVKKATVIFEGERVKIQEKFKNGMLHGQKVSFFCKNKEKKCSYTEDAQCIDGTFEVPSCFKERQRCALWIRKLCEPSGTGAGIMGRKNRNLYAKLLLHMLKRGVIEGPFIHRPEPGTLKTLPSYMSIYFDEPNPAQAKSSSPEGLPDWVMGELGTSEHKLNESWKLSSGDSYSLVQSPTDGHREQYTAQLQRTSHSRSPTYREDGQHVTQKSCEVHLKKSAVSLDDSDIEARLNSWNLGIENPRYLRQKPIPVSLMTPKFSLRKSSSFHEDHLLSRMHEKELDMKTKMIEAKCHEEKLKLQQKHDADVQKILERKNSEIDELKILYKTKQNETEETVRKLEKKVQTLIRDCQVIRETKENQISELKKMCEQSTEFLNNDWEKKLHNAVAEMEREKFDLQKRHTESIQELLEDTNARLRRMEGEYTAQTQATASPFPLPAVVRHSSLFSMCPASLMCAGTTTCVQAIVAAFRALPPCPLKNSNLVFRVLPLSSQYGNRDSVPKNQMVKELESRVQQLTGEAENSNLQKQKLIQEKLELERCYQITCSELQEVKARRNSLHKEKDHLMNDYEQSVKLLQNKYEADINLLKKEHTLSVSKASGTIKELEQNVCQLKLQLQESELQRKQQLQDQENEFQMEKSNLKRTYEKKVHDLQSELDKEKEDTQKKIYKFEEALKSVSPIPYVSDVFILTECMILTIQHLDSRCNLVRSRQFGTGKPGLTQSVQKLKTWKVTMMKVGRAAEVLSSYADAKRRTAQMHSEKRRSYEKCGQSVEKLRLFRPHWRETLTESSHLYSLIGSCSLPLLTTTFPIMVSPFVTVNAGMPLSYSFFYPLLLILQLTLTSFSYILTPREKEEQLARVTEVQRLQAQQADAALEEFKRQVELNSEKVYAEMKDQMEKVEADLTRSRSLREKQSKEFLWQMEDVKQRYEQQIVELKLEHEQEKTHLLQQHNAEKDSLVRDHERDIENLEKQLRAANMEHENQIQEFKKRDSQVIADMEAQVHKLREELINVNTQRKQQLVELGLLREEEKQRAARDHEATVSKLKAESEKMKIELRKTHAAETEMTLEKANCRLKQIEKEYTQKLAKSLQTISELQTAISALKEESSRQQLAAERRLQDVTQKFEDEKKQLIRDNDRAIKALRDELENRSNQVRCAEKKLQHRDLEAQEQITYIRQEYETKFKGLMPASLRQELEDTISSLKSQVNFLQKRASILQEELTTYQGRRYGRDQNAC</sequence>
<evidence type="ECO:0000256" key="15">
    <source>
        <dbReference type="SAM" id="MobiDB-lite"/>
    </source>
</evidence>
<feature type="domain" description="Sushi" evidence="17">
    <location>
        <begin position="82"/>
        <end position="139"/>
    </location>
</feature>
<protein>
    <recommendedName>
        <fullName evidence="3">Beta-2-glycoprotein 1</fullName>
    </recommendedName>
    <alternativeName>
        <fullName evidence="11">Apolipoprotein H</fullName>
    </alternativeName>
    <alternativeName>
        <fullName evidence="12">Beta-2-glycoprotein I</fullName>
    </alternativeName>
</protein>
<dbReference type="SMART" id="SM00032">
    <property type="entry name" value="CCP"/>
    <property type="match status" value="4"/>
</dbReference>
<dbReference type="PROSITE" id="PS50923">
    <property type="entry name" value="SUSHI"/>
    <property type="match status" value="4"/>
</dbReference>
<comment type="function">
    <text evidence="1">Binds to various kinds of negatively charged substances such as heparin, phospholipids, and dextran sulfate. May prevent activation of the intrinsic blood coagulation cascade by binding to phospholipids on the surface of damaged cells.</text>
</comment>
<dbReference type="Proteomes" id="UP000052978">
    <property type="component" value="Unassembled WGS sequence"/>
</dbReference>
<dbReference type="eggNOG" id="ENOG502QQAE">
    <property type="taxonomic scope" value="Eukaryota"/>
</dbReference>
<dbReference type="Pfam" id="PF09014">
    <property type="entry name" value="Sushi_2"/>
    <property type="match status" value="1"/>
</dbReference>
<organism evidence="18 19">
    <name type="scientific">Myotis brandtii</name>
    <name type="common">Brandt's bat</name>
    <dbReference type="NCBI Taxonomy" id="109478"/>
    <lineage>
        <taxon>Eukaryota</taxon>
        <taxon>Metazoa</taxon>
        <taxon>Chordata</taxon>
        <taxon>Craniata</taxon>
        <taxon>Vertebrata</taxon>
        <taxon>Euteleostomi</taxon>
        <taxon>Mammalia</taxon>
        <taxon>Eutheria</taxon>
        <taxon>Laurasiatheria</taxon>
        <taxon>Chiroptera</taxon>
        <taxon>Yangochiroptera</taxon>
        <taxon>Vespertilionidae</taxon>
        <taxon>Myotis</taxon>
    </lineage>
</organism>
<keyword evidence="4" id="KW-0964">Secreted</keyword>
<feature type="domain" description="Sushi" evidence="17">
    <location>
        <begin position="203"/>
        <end position="262"/>
    </location>
</feature>
<feature type="signal peptide" evidence="16">
    <location>
        <begin position="1"/>
        <end position="19"/>
    </location>
</feature>
<evidence type="ECO:0000256" key="12">
    <source>
        <dbReference type="ARBA" id="ARBA00033414"/>
    </source>
</evidence>
<dbReference type="SUPFAM" id="SSF57535">
    <property type="entry name" value="Complement control module/SCR domain"/>
    <property type="match status" value="5"/>
</dbReference>
<feature type="domain" description="Sushi" evidence="17">
    <location>
        <begin position="140"/>
        <end position="202"/>
    </location>
</feature>
<keyword evidence="10" id="KW-0325">Glycoprotein</keyword>
<evidence type="ECO:0000256" key="4">
    <source>
        <dbReference type="ARBA" id="ARBA00022525"/>
    </source>
</evidence>
<keyword evidence="7 16" id="KW-0732">Signal</keyword>
<evidence type="ECO:0000256" key="1">
    <source>
        <dbReference type="ARBA" id="ARBA00003651"/>
    </source>
</evidence>
<feature type="disulfide bond" evidence="13">
    <location>
        <begin position="205"/>
        <end position="248"/>
    </location>
</feature>
<keyword evidence="5 13" id="KW-0768">Sushi</keyword>
<evidence type="ECO:0000256" key="5">
    <source>
        <dbReference type="ARBA" id="ARBA00022659"/>
    </source>
</evidence>
<evidence type="ECO:0000256" key="2">
    <source>
        <dbReference type="ARBA" id="ARBA00004613"/>
    </source>
</evidence>
<name>S7P5U0_MYOBR</name>
<keyword evidence="6" id="KW-0358">Heparin-binding</keyword>
<keyword evidence="8" id="KW-0677">Repeat</keyword>
<evidence type="ECO:0000256" key="13">
    <source>
        <dbReference type="PROSITE-ProRule" id="PRU00302"/>
    </source>
</evidence>
<feature type="coiled-coil region" evidence="14">
    <location>
        <begin position="787"/>
        <end position="849"/>
    </location>
</feature>
<feature type="coiled-coil region" evidence="14">
    <location>
        <begin position="883"/>
        <end position="943"/>
    </location>
</feature>
<evidence type="ECO:0000256" key="11">
    <source>
        <dbReference type="ARBA" id="ARBA00029855"/>
    </source>
</evidence>
<evidence type="ECO:0000256" key="9">
    <source>
        <dbReference type="ARBA" id="ARBA00023157"/>
    </source>
</evidence>
<keyword evidence="19" id="KW-1185">Reference proteome</keyword>
<reference evidence="18 19" key="1">
    <citation type="journal article" date="2013" name="Nat. Commun.">
        <title>Genome analysis reveals insights into physiology and longevity of the Brandt's bat Myotis brandtii.</title>
        <authorList>
            <person name="Seim I."/>
            <person name="Fang X."/>
            <person name="Xiong Z."/>
            <person name="Lobanov A.V."/>
            <person name="Huang Z."/>
            <person name="Ma S."/>
            <person name="Feng Y."/>
            <person name="Turanov A.A."/>
            <person name="Zhu Y."/>
            <person name="Lenz T.L."/>
            <person name="Gerashchenko M.V."/>
            <person name="Fan D."/>
            <person name="Hee Yim S."/>
            <person name="Yao X."/>
            <person name="Jordan D."/>
            <person name="Xiong Y."/>
            <person name="Ma Y."/>
            <person name="Lyapunov A.N."/>
            <person name="Chen G."/>
            <person name="Kulakova O.I."/>
            <person name="Sun Y."/>
            <person name="Lee S.G."/>
            <person name="Bronson R.T."/>
            <person name="Moskalev A.A."/>
            <person name="Sunyaev S.R."/>
            <person name="Zhang G."/>
            <person name="Krogh A."/>
            <person name="Wang J."/>
            <person name="Gladyshev V.N."/>
        </authorList>
    </citation>
    <scope>NUCLEOTIDE SEQUENCE [LARGE SCALE GENOMIC DNA]</scope>
</reference>
<comment type="subcellular location">
    <subcellularLocation>
        <location evidence="2">Secreted</location>
    </subcellularLocation>
</comment>
<evidence type="ECO:0000256" key="3">
    <source>
        <dbReference type="ARBA" id="ARBA00020104"/>
    </source>
</evidence>
<feature type="coiled-coil region" evidence="14">
    <location>
        <begin position="1147"/>
        <end position="1443"/>
    </location>
</feature>
<dbReference type="InterPro" id="IPR015104">
    <property type="entry name" value="Sushi_2"/>
</dbReference>
<feature type="disulfide bond" evidence="13">
    <location>
        <begin position="110"/>
        <end position="137"/>
    </location>
</feature>
<proteinExistence type="predicted"/>
<dbReference type="PANTHER" id="PTHR18871:SF2">
    <property type="entry name" value="CENTROSOMAL PROTEIN OF 112 KDA"/>
    <property type="match status" value="1"/>
</dbReference>
<evidence type="ECO:0000259" key="17">
    <source>
        <dbReference type="PROSITE" id="PS50923"/>
    </source>
</evidence>
<feature type="compositionally biased region" description="Polar residues" evidence="15">
    <location>
        <begin position="450"/>
        <end position="460"/>
    </location>
</feature>
<feature type="compositionally biased region" description="Polar residues" evidence="15">
    <location>
        <begin position="467"/>
        <end position="480"/>
    </location>
</feature>
<dbReference type="Pfam" id="PF00084">
    <property type="entry name" value="Sushi"/>
    <property type="match status" value="4"/>
</dbReference>
<dbReference type="InterPro" id="IPR055310">
    <property type="entry name" value="CEP112"/>
</dbReference>